<feature type="chain" id="PRO_5046381644" evidence="1">
    <location>
        <begin position="22"/>
        <end position="216"/>
    </location>
</feature>
<organism evidence="2 3">
    <name type="scientific">Phyllosticta citrichinensis</name>
    <dbReference type="NCBI Taxonomy" id="1130410"/>
    <lineage>
        <taxon>Eukaryota</taxon>
        <taxon>Fungi</taxon>
        <taxon>Dikarya</taxon>
        <taxon>Ascomycota</taxon>
        <taxon>Pezizomycotina</taxon>
        <taxon>Dothideomycetes</taxon>
        <taxon>Dothideomycetes incertae sedis</taxon>
        <taxon>Botryosphaeriales</taxon>
        <taxon>Phyllostictaceae</taxon>
        <taxon>Phyllosticta</taxon>
    </lineage>
</organism>
<name>A0ABR1XU97_9PEZI</name>
<proteinExistence type="predicted"/>
<sequence length="216" mass="23416">MVLKATTALLAFATLLAGAAASPVQIASGGPEEETFHVRSDTSRCDQANPLEVRLRDNTKKDAKGVVDQNQPDIVGQQLPTGEVLYTLKAPFDGSYVVSPKRGQTYAPPEVQIELLLKGQKPAGKATYKPGLIPAEFDRIAWTPDPNVKDQKVLRPSLDSEAQIGQAKQGKEDFITTDTFGDSLWLVWCSGEQGRLLETSLRTRLSEKPPTQNTGG</sequence>
<protein>
    <submittedName>
        <fullName evidence="2">Uncharacterized protein</fullName>
    </submittedName>
</protein>
<comment type="caution">
    <text evidence="2">The sequence shown here is derived from an EMBL/GenBank/DDBJ whole genome shotgun (WGS) entry which is preliminary data.</text>
</comment>
<keyword evidence="3" id="KW-1185">Reference proteome</keyword>
<accession>A0ABR1XU97</accession>
<dbReference type="EMBL" id="JBBWUH010000005">
    <property type="protein sequence ID" value="KAK8166813.1"/>
    <property type="molecule type" value="Genomic_DNA"/>
</dbReference>
<gene>
    <name evidence="2" type="ORF">IWX90DRAFT_503702</name>
</gene>
<feature type="signal peptide" evidence="1">
    <location>
        <begin position="1"/>
        <end position="21"/>
    </location>
</feature>
<reference evidence="2 3" key="1">
    <citation type="journal article" date="2022" name="G3 (Bethesda)">
        <title>Enemy or ally: a genomic approach to elucidate the lifestyle of Phyllosticta citrichinaensis.</title>
        <authorList>
            <person name="Buijs V.A."/>
            <person name="Groenewald J.Z."/>
            <person name="Haridas S."/>
            <person name="LaButti K.M."/>
            <person name="Lipzen A."/>
            <person name="Martin F.M."/>
            <person name="Barry K."/>
            <person name="Grigoriev I.V."/>
            <person name="Crous P.W."/>
            <person name="Seidl M.F."/>
        </authorList>
    </citation>
    <scope>NUCLEOTIDE SEQUENCE [LARGE SCALE GENOMIC DNA]</scope>
    <source>
        <strain evidence="2 3">CBS 129764</strain>
    </source>
</reference>
<keyword evidence="1" id="KW-0732">Signal</keyword>
<dbReference type="Proteomes" id="UP001456524">
    <property type="component" value="Unassembled WGS sequence"/>
</dbReference>
<evidence type="ECO:0000313" key="3">
    <source>
        <dbReference type="Proteomes" id="UP001456524"/>
    </source>
</evidence>
<evidence type="ECO:0000256" key="1">
    <source>
        <dbReference type="SAM" id="SignalP"/>
    </source>
</evidence>
<evidence type="ECO:0000313" key="2">
    <source>
        <dbReference type="EMBL" id="KAK8166813.1"/>
    </source>
</evidence>